<dbReference type="GO" id="GO:0003723">
    <property type="term" value="F:RNA binding"/>
    <property type="evidence" value="ECO:0007669"/>
    <property type="project" value="UniProtKB-UniRule"/>
</dbReference>
<dbReference type="GO" id="GO:0045892">
    <property type="term" value="P:negative regulation of DNA-templated transcription"/>
    <property type="evidence" value="ECO:0007669"/>
    <property type="project" value="InterPro"/>
</dbReference>
<organism evidence="6">
    <name type="scientific">Enterobius vermicularis</name>
    <name type="common">Human pinworm</name>
    <dbReference type="NCBI Taxonomy" id="51028"/>
    <lineage>
        <taxon>Eukaryota</taxon>
        <taxon>Metazoa</taxon>
        <taxon>Ecdysozoa</taxon>
        <taxon>Nematoda</taxon>
        <taxon>Chromadorea</taxon>
        <taxon>Rhabditida</taxon>
        <taxon>Spirurina</taxon>
        <taxon>Oxyuridomorpha</taxon>
        <taxon>Oxyuroidea</taxon>
        <taxon>Oxyuridae</taxon>
        <taxon>Enterobius</taxon>
    </lineage>
</organism>
<dbReference type="Gene3D" id="3.30.70.330">
    <property type="match status" value="1"/>
</dbReference>
<reference evidence="6" key="1">
    <citation type="submission" date="2016-04" db="UniProtKB">
        <authorList>
            <consortium name="WormBaseParasite"/>
        </authorList>
    </citation>
    <scope>IDENTIFICATION</scope>
</reference>
<feature type="compositionally biased region" description="Polar residues" evidence="2">
    <location>
        <begin position="304"/>
        <end position="332"/>
    </location>
</feature>
<dbReference type="PROSITE" id="PS50102">
    <property type="entry name" value="RRM"/>
    <property type="match status" value="1"/>
</dbReference>
<name>A0A158Q9E8_ENTVE</name>
<dbReference type="OrthoDB" id="8933311at2759"/>
<feature type="compositionally biased region" description="Low complexity" evidence="2">
    <location>
        <begin position="119"/>
        <end position="129"/>
    </location>
</feature>
<evidence type="ECO:0000259" key="3">
    <source>
        <dbReference type="PROSITE" id="PS50102"/>
    </source>
</evidence>
<dbReference type="InterPro" id="IPR057603">
    <property type="entry name" value="Periphilin-1_C"/>
</dbReference>
<dbReference type="Pfam" id="PF00076">
    <property type="entry name" value="RRM_1"/>
    <property type="match status" value="1"/>
</dbReference>
<dbReference type="SUPFAM" id="SSF54928">
    <property type="entry name" value="RNA-binding domain, RBD"/>
    <property type="match status" value="1"/>
</dbReference>
<feature type="domain" description="RRM" evidence="3">
    <location>
        <begin position="24"/>
        <end position="101"/>
    </location>
</feature>
<sequence>MDGYYRGSGRFDRINQDEVPESKHTIFIRGLPGYVKTDEVKDFFEDHIGPCSFDFIKISPDQLKLFVAVRFETREAAKECMNKYRDSEVLGHSVELSWFKDIRRYVSYQQSQGARTTNSSRSRYGSSRSQATGGRGSYERSSRNEYRCNRYSHQNSVYLNFISWLIPEIKLKLDVFSNVIVTLFTERIGLYFVYEKLFFHVGTNERFTIMYRFIYEMTMMTQKKDLVREKDVHNVACYEKFCFLYKTTALASSRESLKMYYPLFEICFSSSSPSSRSGRNSSPERSSSASSRHSKESKKRSRNDSNVSPSSTNNRSVASPTMQQTQSKQTVETPEIGGFYSITSVKASAVALTSSPLAETTVAGEKQATLQDVKSKSTSPSADKKQRKGKKERKKKRKRSPSSSNCSSDENRSSEELTEEELRKKILKKRQRSLRTAAEGCGFASRLEFVRDLWFLFVINYTLGEMKYDDDSATKLAENQLAGDTRTGTVTLQNTTLKFGLESSDDIPKKIVKDSTGGQPLAKFGTFKNAIDVPFSCYEQVRYGNPDKTINSATALESNGSKAESATNSIPLEPSVVGEKDVVLGKRLNTSKASTSRYLDDFGLHMIVFFASSLINLQKLGAMHEDSSLEAKRSRLEELDETAQPSGLRLSSFTRQILEESEREGKLERLPPELLSKFIAKKRQFDGDSFFSGKEKEERSFCEVWEFSFEAFFDLRSKGIKKTLAFKSDCETFNFVAKMLIQKDPTLKGRIRVALSEVMKEMEDEFSRKTDEYLNQLISFYDSV</sequence>
<protein>
    <submittedName>
        <fullName evidence="6">RRM domain-containing protein</fullName>
    </submittedName>
</protein>
<evidence type="ECO:0000313" key="4">
    <source>
        <dbReference type="EMBL" id="VDD86411.1"/>
    </source>
</evidence>
<evidence type="ECO:0000313" key="5">
    <source>
        <dbReference type="Proteomes" id="UP000274131"/>
    </source>
</evidence>
<dbReference type="InterPro" id="IPR028851">
    <property type="entry name" value="Pphln1"/>
</dbReference>
<evidence type="ECO:0000256" key="2">
    <source>
        <dbReference type="SAM" id="MobiDB-lite"/>
    </source>
</evidence>
<accession>A0A158Q9E8</accession>
<dbReference type="Pfam" id="PF25234">
    <property type="entry name" value="Periphilin_C"/>
    <property type="match status" value="1"/>
</dbReference>
<feature type="region of interest" description="Disordered" evidence="2">
    <location>
        <begin position="270"/>
        <end position="332"/>
    </location>
</feature>
<dbReference type="PANTHER" id="PTHR15836">
    <property type="entry name" value="PERIPHILIN 1"/>
    <property type="match status" value="1"/>
</dbReference>
<dbReference type="WBParaSite" id="EVEC_0000184601-mRNA-1">
    <property type="protein sequence ID" value="EVEC_0000184601-mRNA-1"/>
    <property type="gene ID" value="EVEC_0000184601"/>
</dbReference>
<dbReference type="GO" id="GO:0097355">
    <property type="term" value="P:protein localization to heterochromatin"/>
    <property type="evidence" value="ECO:0007669"/>
    <property type="project" value="TreeGrafter"/>
</dbReference>
<dbReference type="InterPro" id="IPR012677">
    <property type="entry name" value="Nucleotide-bd_a/b_plait_sf"/>
</dbReference>
<dbReference type="GO" id="GO:0005654">
    <property type="term" value="C:nucleoplasm"/>
    <property type="evidence" value="ECO:0007669"/>
    <property type="project" value="TreeGrafter"/>
</dbReference>
<dbReference type="InterPro" id="IPR035979">
    <property type="entry name" value="RBD_domain_sf"/>
</dbReference>
<dbReference type="EMBL" id="UXUI01007227">
    <property type="protein sequence ID" value="VDD86411.1"/>
    <property type="molecule type" value="Genomic_DNA"/>
</dbReference>
<reference evidence="4 5" key="2">
    <citation type="submission" date="2018-10" db="EMBL/GenBank/DDBJ databases">
        <authorList>
            <consortium name="Pathogen Informatics"/>
        </authorList>
    </citation>
    <scope>NUCLEOTIDE SEQUENCE [LARGE SCALE GENOMIC DNA]</scope>
</reference>
<evidence type="ECO:0000256" key="1">
    <source>
        <dbReference type="PROSITE-ProRule" id="PRU00176"/>
    </source>
</evidence>
<feature type="compositionally biased region" description="Basic and acidic residues" evidence="2">
    <location>
        <begin position="409"/>
        <end position="418"/>
    </location>
</feature>
<evidence type="ECO:0000313" key="6">
    <source>
        <dbReference type="WBParaSite" id="EVEC_0000184601-mRNA-1"/>
    </source>
</evidence>
<keyword evidence="5" id="KW-1185">Reference proteome</keyword>
<feature type="compositionally biased region" description="Polar residues" evidence="2">
    <location>
        <begin position="368"/>
        <end position="381"/>
    </location>
</feature>
<feature type="region of interest" description="Disordered" evidence="2">
    <location>
        <begin position="113"/>
        <end position="140"/>
    </location>
</feature>
<dbReference type="GO" id="GO:0045814">
    <property type="term" value="P:negative regulation of gene expression, epigenetic"/>
    <property type="evidence" value="ECO:0007669"/>
    <property type="project" value="TreeGrafter"/>
</dbReference>
<dbReference type="InterPro" id="IPR000504">
    <property type="entry name" value="RRM_dom"/>
</dbReference>
<gene>
    <name evidence="4" type="ORF">EVEC_LOCUS1554</name>
</gene>
<proteinExistence type="predicted"/>
<feature type="region of interest" description="Disordered" evidence="2">
    <location>
        <begin position="359"/>
        <end position="418"/>
    </location>
</feature>
<dbReference type="CDD" id="cd00590">
    <property type="entry name" value="RRM_SF"/>
    <property type="match status" value="1"/>
</dbReference>
<feature type="compositionally biased region" description="Basic residues" evidence="2">
    <location>
        <begin position="385"/>
        <end position="400"/>
    </location>
</feature>
<dbReference type="SMART" id="SM00360">
    <property type="entry name" value="RRM"/>
    <property type="match status" value="1"/>
</dbReference>
<dbReference type="STRING" id="51028.A0A158Q9E8"/>
<dbReference type="AlphaFoldDB" id="A0A158Q9E8"/>
<dbReference type="PANTHER" id="PTHR15836:SF4">
    <property type="entry name" value="PERIPHILIN-1"/>
    <property type="match status" value="1"/>
</dbReference>
<keyword evidence="1" id="KW-0694">RNA-binding</keyword>
<feature type="compositionally biased region" description="Low complexity" evidence="2">
    <location>
        <begin position="270"/>
        <end position="291"/>
    </location>
</feature>
<dbReference type="Proteomes" id="UP000274131">
    <property type="component" value="Unassembled WGS sequence"/>
</dbReference>